<evidence type="ECO:0000256" key="1">
    <source>
        <dbReference type="SAM" id="MobiDB-lite"/>
    </source>
</evidence>
<comment type="caution">
    <text evidence="2">The sequence shown here is derived from an EMBL/GenBank/DDBJ whole genome shotgun (WGS) entry which is preliminary data.</text>
</comment>
<sequence length="67" mass="7266">RPGHATAFALARHSAMKSAAQGCAHGQGEPAAPAIKRDCWLLENSNASQSQRLLPNDQLPSYEFDEF</sequence>
<organism evidence="2 3">
    <name type="scientific">Pristionchus fissidentatus</name>
    <dbReference type="NCBI Taxonomy" id="1538716"/>
    <lineage>
        <taxon>Eukaryota</taxon>
        <taxon>Metazoa</taxon>
        <taxon>Ecdysozoa</taxon>
        <taxon>Nematoda</taxon>
        <taxon>Chromadorea</taxon>
        <taxon>Rhabditida</taxon>
        <taxon>Rhabditina</taxon>
        <taxon>Diplogasteromorpha</taxon>
        <taxon>Diplogasteroidea</taxon>
        <taxon>Neodiplogasteridae</taxon>
        <taxon>Pristionchus</taxon>
    </lineage>
</organism>
<dbReference type="EMBL" id="BTSY01000001">
    <property type="protein sequence ID" value="GMT09775.1"/>
    <property type="molecule type" value="Genomic_DNA"/>
</dbReference>
<proteinExistence type="predicted"/>
<feature type="region of interest" description="Disordered" evidence="1">
    <location>
        <begin position="48"/>
        <end position="67"/>
    </location>
</feature>
<gene>
    <name evidence="2" type="ORF">PFISCL1PPCAC_1072</name>
</gene>
<keyword evidence="3" id="KW-1185">Reference proteome</keyword>
<evidence type="ECO:0000313" key="2">
    <source>
        <dbReference type="EMBL" id="GMT09775.1"/>
    </source>
</evidence>
<protein>
    <submittedName>
        <fullName evidence="2">Uncharacterized protein</fullName>
    </submittedName>
</protein>
<name>A0AAV5UUC7_9BILA</name>
<dbReference type="AlphaFoldDB" id="A0AAV5UUC7"/>
<feature type="non-terminal residue" evidence="2">
    <location>
        <position position="1"/>
    </location>
</feature>
<reference evidence="2" key="1">
    <citation type="submission" date="2023-10" db="EMBL/GenBank/DDBJ databases">
        <title>Genome assembly of Pristionchus species.</title>
        <authorList>
            <person name="Yoshida K."/>
            <person name="Sommer R.J."/>
        </authorList>
    </citation>
    <scope>NUCLEOTIDE SEQUENCE</scope>
    <source>
        <strain evidence="2">RS5133</strain>
    </source>
</reference>
<evidence type="ECO:0000313" key="3">
    <source>
        <dbReference type="Proteomes" id="UP001432322"/>
    </source>
</evidence>
<dbReference type="Proteomes" id="UP001432322">
    <property type="component" value="Unassembled WGS sequence"/>
</dbReference>
<accession>A0AAV5UUC7</accession>